<evidence type="ECO:0000313" key="4">
    <source>
        <dbReference type="Proteomes" id="UP000284375"/>
    </source>
</evidence>
<organism evidence="3 4">
    <name type="scientific">Cytospora chrysosperma</name>
    <name type="common">Cytospora canker fungus</name>
    <name type="synonym">Sphaeria chrysosperma</name>
    <dbReference type="NCBI Taxonomy" id="252740"/>
    <lineage>
        <taxon>Eukaryota</taxon>
        <taxon>Fungi</taxon>
        <taxon>Dikarya</taxon>
        <taxon>Ascomycota</taxon>
        <taxon>Pezizomycotina</taxon>
        <taxon>Sordariomycetes</taxon>
        <taxon>Sordariomycetidae</taxon>
        <taxon>Diaporthales</taxon>
        <taxon>Cytosporaceae</taxon>
        <taxon>Cytospora</taxon>
    </lineage>
</organism>
<dbReference type="PANTHER" id="PTHR12149">
    <property type="entry name" value="FRUCTOSAMINE 3 KINASE-RELATED PROTEIN"/>
    <property type="match status" value="1"/>
</dbReference>
<dbReference type="GO" id="GO:0102193">
    <property type="term" value="F:protein-ribulosamine 3-kinase activity"/>
    <property type="evidence" value="ECO:0007669"/>
    <property type="project" value="UniProtKB-EC"/>
</dbReference>
<keyword evidence="4" id="KW-1185">Reference proteome</keyword>
<comment type="caution">
    <text evidence="3">The sequence shown here is derived from an EMBL/GenBank/DDBJ whole genome shotgun (WGS) entry which is preliminary data.</text>
</comment>
<dbReference type="EC" id="2.7.1.172" evidence="1"/>
<dbReference type="InterPro" id="IPR016477">
    <property type="entry name" value="Fructo-/Ketosamine-3-kinase"/>
</dbReference>
<dbReference type="AlphaFoldDB" id="A0A423VWJ0"/>
<protein>
    <recommendedName>
        <fullName evidence="1">protein-ribulosamine 3-kinase</fullName>
        <ecNumber evidence="1">2.7.1.172</ecNumber>
    </recommendedName>
</protein>
<reference evidence="3 4" key="1">
    <citation type="submission" date="2015-09" db="EMBL/GenBank/DDBJ databases">
        <title>Host preference determinants of Valsa canker pathogens revealed by comparative genomics.</title>
        <authorList>
            <person name="Yin Z."/>
            <person name="Huang L."/>
        </authorList>
    </citation>
    <scope>NUCLEOTIDE SEQUENCE [LARGE SCALE GENOMIC DNA]</scope>
    <source>
        <strain evidence="3 4">YSFL</strain>
    </source>
</reference>
<dbReference type="Pfam" id="PF03881">
    <property type="entry name" value="Fructosamin_kin"/>
    <property type="match status" value="1"/>
</dbReference>
<dbReference type="EMBL" id="LJZO01000024">
    <property type="protein sequence ID" value="ROV95352.1"/>
    <property type="molecule type" value="Genomic_DNA"/>
</dbReference>
<evidence type="ECO:0000256" key="1">
    <source>
        <dbReference type="ARBA" id="ARBA00011961"/>
    </source>
</evidence>
<evidence type="ECO:0000256" key="2">
    <source>
        <dbReference type="ARBA" id="ARBA00048655"/>
    </source>
</evidence>
<dbReference type="Proteomes" id="UP000284375">
    <property type="component" value="Unassembled WGS sequence"/>
</dbReference>
<sequence length="395" mass="44766">MSPDLVPSFDTGDPAHHSFRAVEGGFPLFDAVVKALPNGTKVLRATDHGEYCSWFRIGRIEAVDNHGSHIQYFVKYGTGTIGRELLGSEYQAQRKLYSLTPDNVPRPMNWGSLQLRGPHEGSYLLAEFVQFDNSDLPDVDAAGAVVAKLHGSSKGTSQQFGTTGPLFDGLLCYLSGWEPKWQTLFAKILFQVYHYNTLTNGRWDELHDAIVPVIRYVVPRLLNALEDGGRKIEPCFIHGDLWNGNFGTAADTQRLYLFDSSGYYAHHEMGFALWRTQHHRMHEKDYCGAYFKHRPPSESEEEFEDRALLYTLKPCLIYSSMNPGHVTRQRALRNMKYLLQKYRPPEGSDNSADEIFRDITNGEHLWVKELPPEIASFINARREGLDKDSAPGVPK</sequence>
<comment type="catalytic activity">
    <reaction evidence="2">
        <text>N(6)-D-ribulosyl-L-lysyl-[protein] + ATP = N(6)-(3-O-phospho-D-ribulosyl)-L-lysyl-[protein] + ADP + H(+)</text>
        <dbReference type="Rhea" id="RHEA:48432"/>
        <dbReference type="Rhea" id="RHEA-COMP:12103"/>
        <dbReference type="Rhea" id="RHEA-COMP:12104"/>
        <dbReference type="ChEBI" id="CHEBI:15378"/>
        <dbReference type="ChEBI" id="CHEBI:30616"/>
        <dbReference type="ChEBI" id="CHEBI:90418"/>
        <dbReference type="ChEBI" id="CHEBI:90420"/>
        <dbReference type="ChEBI" id="CHEBI:456216"/>
        <dbReference type="EC" id="2.7.1.172"/>
    </reaction>
    <physiologicalReaction direction="left-to-right" evidence="2">
        <dbReference type="Rhea" id="RHEA:48433"/>
    </physiologicalReaction>
</comment>
<dbReference type="SUPFAM" id="SSF56112">
    <property type="entry name" value="Protein kinase-like (PK-like)"/>
    <property type="match status" value="1"/>
</dbReference>
<dbReference type="PANTHER" id="PTHR12149:SF8">
    <property type="entry name" value="PROTEIN-RIBULOSAMINE 3-KINASE"/>
    <property type="match status" value="1"/>
</dbReference>
<name>A0A423VWJ0_CYTCH</name>
<evidence type="ECO:0000313" key="3">
    <source>
        <dbReference type="EMBL" id="ROV95352.1"/>
    </source>
</evidence>
<dbReference type="OrthoDB" id="5772781at2759"/>
<accession>A0A423VWJ0</accession>
<dbReference type="Gene3D" id="3.90.1200.10">
    <property type="match status" value="1"/>
</dbReference>
<gene>
    <name evidence="3" type="ORF">VSDG_06033</name>
</gene>
<proteinExistence type="predicted"/>
<dbReference type="InterPro" id="IPR011009">
    <property type="entry name" value="Kinase-like_dom_sf"/>
</dbReference>